<dbReference type="AlphaFoldDB" id="A0A916J7B3"/>
<keyword evidence="3" id="KW-1185">Reference proteome</keyword>
<dbReference type="SMART" id="SM00421">
    <property type="entry name" value="HTH_LUXR"/>
    <property type="match status" value="1"/>
</dbReference>
<dbReference type="InterPro" id="IPR016032">
    <property type="entry name" value="Sig_transdc_resp-reg_C-effctor"/>
</dbReference>
<protein>
    <recommendedName>
        <fullName evidence="1">HTH luxR-type domain-containing protein</fullName>
    </recommendedName>
</protein>
<feature type="domain" description="HTH luxR-type" evidence="1">
    <location>
        <begin position="18"/>
        <end position="83"/>
    </location>
</feature>
<name>A0A916J7B3_9BACT</name>
<comment type="caution">
    <text evidence="2">The sequence shown here is derived from an EMBL/GenBank/DDBJ whole genome shotgun (WGS) entry which is preliminary data.</text>
</comment>
<dbReference type="GO" id="GO:0003677">
    <property type="term" value="F:DNA binding"/>
    <property type="evidence" value="ECO:0007669"/>
    <property type="project" value="InterPro"/>
</dbReference>
<reference evidence="2" key="1">
    <citation type="submission" date="2021-04" db="EMBL/GenBank/DDBJ databases">
        <authorList>
            <person name="Rodrigo-Torres L."/>
            <person name="Arahal R. D."/>
            <person name="Lucena T."/>
        </authorList>
    </citation>
    <scope>NUCLEOTIDE SEQUENCE</scope>
    <source>
        <strain evidence="2">CECT 9275</strain>
    </source>
</reference>
<dbReference type="Proteomes" id="UP000680038">
    <property type="component" value="Unassembled WGS sequence"/>
</dbReference>
<dbReference type="EMBL" id="CAJRAF010000001">
    <property type="protein sequence ID" value="CAG4988510.1"/>
    <property type="molecule type" value="Genomic_DNA"/>
</dbReference>
<organism evidence="2 3">
    <name type="scientific">Dyadobacter helix</name>
    <dbReference type="NCBI Taxonomy" id="2822344"/>
    <lineage>
        <taxon>Bacteria</taxon>
        <taxon>Pseudomonadati</taxon>
        <taxon>Bacteroidota</taxon>
        <taxon>Cytophagia</taxon>
        <taxon>Cytophagales</taxon>
        <taxon>Spirosomataceae</taxon>
        <taxon>Dyadobacter</taxon>
    </lineage>
</organism>
<gene>
    <name evidence="2" type="ORF">DYBT9275_00097</name>
</gene>
<evidence type="ECO:0000313" key="3">
    <source>
        <dbReference type="Proteomes" id="UP000680038"/>
    </source>
</evidence>
<dbReference type="GO" id="GO:0006355">
    <property type="term" value="P:regulation of DNA-templated transcription"/>
    <property type="evidence" value="ECO:0007669"/>
    <property type="project" value="InterPro"/>
</dbReference>
<accession>A0A916J7B3</accession>
<evidence type="ECO:0000259" key="1">
    <source>
        <dbReference type="PROSITE" id="PS50043"/>
    </source>
</evidence>
<proteinExistence type="predicted"/>
<dbReference type="RefSeq" id="WP_215236913.1">
    <property type="nucleotide sequence ID" value="NZ_CAJRAF010000001.1"/>
</dbReference>
<dbReference type="InterPro" id="IPR000792">
    <property type="entry name" value="Tscrpt_reg_LuxR_C"/>
</dbReference>
<dbReference type="InterPro" id="IPR036388">
    <property type="entry name" value="WH-like_DNA-bd_sf"/>
</dbReference>
<dbReference type="SUPFAM" id="SSF46894">
    <property type="entry name" value="C-terminal effector domain of the bipartite response regulators"/>
    <property type="match status" value="1"/>
</dbReference>
<dbReference type="Pfam" id="PF00196">
    <property type="entry name" value="GerE"/>
    <property type="match status" value="1"/>
</dbReference>
<dbReference type="Gene3D" id="1.10.10.10">
    <property type="entry name" value="Winged helix-like DNA-binding domain superfamily/Winged helix DNA-binding domain"/>
    <property type="match status" value="1"/>
</dbReference>
<evidence type="ECO:0000313" key="2">
    <source>
        <dbReference type="EMBL" id="CAG4988510.1"/>
    </source>
</evidence>
<dbReference type="PROSITE" id="PS50043">
    <property type="entry name" value="HTH_LUXR_2"/>
    <property type="match status" value="1"/>
</dbReference>
<dbReference type="PRINTS" id="PR00038">
    <property type="entry name" value="HTHLUXR"/>
</dbReference>
<sequence>MSENSLLTFLDNNNSWQDLAQLLRLTKREWEVVVLLSRGLGTSDIATIICVEPKSVDNYRCKIAGKLKLKGRNKLFFYCLYNRDMLEQIYRQLLSI</sequence>